<dbReference type="OrthoDB" id="9790442at2"/>
<reference evidence="11 12" key="1">
    <citation type="submission" date="2016-12" db="EMBL/GenBank/DDBJ databases">
        <title>Domibacillus antri genome sequencing.</title>
        <authorList>
            <person name="Verma A."/>
            <person name="Krishnamurthi S."/>
        </authorList>
    </citation>
    <scope>NUCLEOTIDE SEQUENCE [LARGE SCALE GENOMIC DNA]</scope>
    <source>
        <strain evidence="11 12">XD80</strain>
    </source>
</reference>
<name>A0A1Q8Q4Q9_9BACI</name>
<evidence type="ECO:0000313" key="12">
    <source>
        <dbReference type="Proteomes" id="UP000185568"/>
    </source>
</evidence>
<sequence>MKKILLVEDEMYMMDLLEIHLSQDYQLFEAKDGEAALTLIREQSFDLIILDVMLPYVDGWTVCQKIRGKDDTPILMLTARSEISDRVKGLEIGADDYLVKPFDFEELEARVRALLRRSEQVRKRNNDHKIKFLNGRFIVDNESRKLVMNQQLIELTAKEFDLLSLLASHPERVFTRDILLDQIWDHYEVRDLRIVDTHIKNIRTKLKNAEADHPFIKTVWGVGYTINIQEDTR</sequence>
<evidence type="ECO:0000256" key="4">
    <source>
        <dbReference type="ARBA" id="ARBA00023015"/>
    </source>
</evidence>
<keyword evidence="5 8" id="KW-0238">DNA-binding</keyword>
<dbReference type="PANTHER" id="PTHR48111:SF1">
    <property type="entry name" value="TWO-COMPONENT RESPONSE REGULATOR ORR33"/>
    <property type="match status" value="1"/>
</dbReference>
<comment type="subcellular location">
    <subcellularLocation>
        <location evidence="1">Cytoplasm</location>
    </subcellularLocation>
</comment>
<dbReference type="AlphaFoldDB" id="A0A1Q8Q4Q9"/>
<dbReference type="SMART" id="SM00862">
    <property type="entry name" value="Trans_reg_C"/>
    <property type="match status" value="1"/>
</dbReference>
<dbReference type="InterPro" id="IPR039420">
    <property type="entry name" value="WalR-like"/>
</dbReference>
<evidence type="ECO:0000256" key="8">
    <source>
        <dbReference type="PROSITE-ProRule" id="PRU01091"/>
    </source>
</evidence>
<feature type="domain" description="OmpR/PhoB-type" evidence="10">
    <location>
        <begin position="129"/>
        <end position="228"/>
    </location>
</feature>
<keyword evidence="12" id="KW-1185">Reference proteome</keyword>
<evidence type="ECO:0000256" key="7">
    <source>
        <dbReference type="PROSITE-ProRule" id="PRU00169"/>
    </source>
</evidence>
<evidence type="ECO:0000313" key="11">
    <source>
        <dbReference type="EMBL" id="OLN22261.1"/>
    </source>
</evidence>
<dbReference type="EMBL" id="MSDU01000022">
    <property type="protein sequence ID" value="OLN22261.1"/>
    <property type="molecule type" value="Genomic_DNA"/>
</dbReference>
<evidence type="ECO:0000259" key="9">
    <source>
        <dbReference type="PROSITE" id="PS50110"/>
    </source>
</evidence>
<dbReference type="GO" id="GO:0032993">
    <property type="term" value="C:protein-DNA complex"/>
    <property type="evidence" value="ECO:0007669"/>
    <property type="project" value="TreeGrafter"/>
</dbReference>
<dbReference type="GO" id="GO:0000976">
    <property type="term" value="F:transcription cis-regulatory region binding"/>
    <property type="evidence" value="ECO:0007669"/>
    <property type="project" value="TreeGrafter"/>
</dbReference>
<evidence type="ECO:0000256" key="6">
    <source>
        <dbReference type="ARBA" id="ARBA00023163"/>
    </source>
</evidence>
<dbReference type="FunFam" id="1.10.10.10:FF:000018">
    <property type="entry name" value="DNA-binding response regulator ResD"/>
    <property type="match status" value="1"/>
</dbReference>
<dbReference type="CDD" id="cd00383">
    <property type="entry name" value="trans_reg_C"/>
    <property type="match status" value="1"/>
</dbReference>
<keyword evidence="4" id="KW-0805">Transcription regulation</keyword>
<evidence type="ECO:0000256" key="1">
    <source>
        <dbReference type="ARBA" id="ARBA00004496"/>
    </source>
</evidence>
<dbReference type="InterPro" id="IPR036388">
    <property type="entry name" value="WH-like_DNA-bd_sf"/>
</dbReference>
<dbReference type="CDD" id="cd17574">
    <property type="entry name" value="REC_OmpR"/>
    <property type="match status" value="1"/>
</dbReference>
<keyword evidence="3" id="KW-0902">Two-component regulatory system</keyword>
<feature type="domain" description="Response regulatory" evidence="9">
    <location>
        <begin position="3"/>
        <end position="115"/>
    </location>
</feature>
<dbReference type="GO" id="GO:0005829">
    <property type="term" value="C:cytosol"/>
    <property type="evidence" value="ECO:0007669"/>
    <property type="project" value="TreeGrafter"/>
</dbReference>
<dbReference type="SMART" id="SM00448">
    <property type="entry name" value="REC"/>
    <property type="match status" value="1"/>
</dbReference>
<dbReference type="Pfam" id="PF00072">
    <property type="entry name" value="Response_reg"/>
    <property type="match status" value="1"/>
</dbReference>
<dbReference type="GO" id="GO:0000156">
    <property type="term" value="F:phosphorelay response regulator activity"/>
    <property type="evidence" value="ECO:0007669"/>
    <property type="project" value="TreeGrafter"/>
</dbReference>
<dbReference type="GO" id="GO:0006355">
    <property type="term" value="P:regulation of DNA-templated transcription"/>
    <property type="evidence" value="ECO:0007669"/>
    <property type="project" value="InterPro"/>
</dbReference>
<dbReference type="PROSITE" id="PS51755">
    <property type="entry name" value="OMPR_PHOB"/>
    <property type="match status" value="1"/>
</dbReference>
<dbReference type="PANTHER" id="PTHR48111">
    <property type="entry name" value="REGULATOR OF RPOS"/>
    <property type="match status" value="1"/>
</dbReference>
<dbReference type="InterPro" id="IPR001867">
    <property type="entry name" value="OmpR/PhoB-type_DNA-bd"/>
</dbReference>
<feature type="DNA-binding region" description="OmpR/PhoB-type" evidence="8">
    <location>
        <begin position="129"/>
        <end position="228"/>
    </location>
</feature>
<comment type="caution">
    <text evidence="11">The sequence shown here is derived from an EMBL/GenBank/DDBJ whole genome shotgun (WGS) entry which is preliminary data.</text>
</comment>
<evidence type="ECO:0000259" key="10">
    <source>
        <dbReference type="PROSITE" id="PS51755"/>
    </source>
</evidence>
<dbReference type="STRING" id="1714264.BTO30_10965"/>
<evidence type="ECO:0000256" key="5">
    <source>
        <dbReference type="ARBA" id="ARBA00023125"/>
    </source>
</evidence>
<dbReference type="Gene3D" id="1.10.10.10">
    <property type="entry name" value="Winged helix-like DNA-binding domain superfamily/Winged helix DNA-binding domain"/>
    <property type="match status" value="1"/>
</dbReference>
<feature type="modified residue" description="4-aspartylphosphate" evidence="7">
    <location>
        <position position="51"/>
    </location>
</feature>
<dbReference type="Proteomes" id="UP000185568">
    <property type="component" value="Unassembled WGS sequence"/>
</dbReference>
<dbReference type="PROSITE" id="PS50110">
    <property type="entry name" value="RESPONSE_REGULATORY"/>
    <property type="match status" value="1"/>
</dbReference>
<evidence type="ECO:0000256" key="3">
    <source>
        <dbReference type="ARBA" id="ARBA00023012"/>
    </source>
</evidence>
<dbReference type="Pfam" id="PF00486">
    <property type="entry name" value="Trans_reg_C"/>
    <property type="match status" value="1"/>
</dbReference>
<proteinExistence type="predicted"/>
<protein>
    <submittedName>
        <fullName evidence="11">DNA-binding response regulator</fullName>
    </submittedName>
</protein>
<dbReference type="InterPro" id="IPR001789">
    <property type="entry name" value="Sig_transdc_resp-reg_receiver"/>
</dbReference>
<dbReference type="RefSeq" id="WP_075398771.1">
    <property type="nucleotide sequence ID" value="NZ_MSDU01000022.1"/>
</dbReference>
<evidence type="ECO:0000256" key="2">
    <source>
        <dbReference type="ARBA" id="ARBA00022553"/>
    </source>
</evidence>
<dbReference type="FunFam" id="3.40.50.2300:FF:000001">
    <property type="entry name" value="DNA-binding response regulator PhoB"/>
    <property type="match status" value="1"/>
</dbReference>
<keyword evidence="2 7" id="KW-0597">Phosphoprotein</keyword>
<organism evidence="11 12">
    <name type="scientific">Domibacillus antri</name>
    <dbReference type="NCBI Taxonomy" id="1714264"/>
    <lineage>
        <taxon>Bacteria</taxon>
        <taxon>Bacillati</taxon>
        <taxon>Bacillota</taxon>
        <taxon>Bacilli</taxon>
        <taxon>Bacillales</taxon>
        <taxon>Bacillaceae</taxon>
        <taxon>Domibacillus</taxon>
    </lineage>
</organism>
<dbReference type="SUPFAM" id="SSF52172">
    <property type="entry name" value="CheY-like"/>
    <property type="match status" value="1"/>
</dbReference>
<dbReference type="Gene3D" id="3.40.50.2300">
    <property type="match status" value="1"/>
</dbReference>
<gene>
    <name evidence="11" type="ORF">BTO30_10965</name>
</gene>
<accession>A0A1Q8Q4Q9</accession>
<keyword evidence="6" id="KW-0804">Transcription</keyword>
<dbReference type="Gene3D" id="6.10.250.690">
    <property type="match status" value="1"/>
</dbReference>
<dbReference type="InterPro" id="IPR011006">
    <property type="entry name" value="CheY-like_superfamily"/>
</dbReference>